<organism evidence="1">
    <name type="scientific">virus sp. ctPYc18</name>
    <dbReference type="NCBI Taxonomy" id="2828251"/>
    <lineage>
        <taxon>Viruses</taxon>
    </lineage>
</organism>
<evidence type="ECO:0000313" key="1">
    <source>
        <dbReference type="EMBL" id="DAE29063.1"/>
    </source>
</evidence>
<protein>
    <submittedName>
        <fullName evidence="1">Uncharacterized protein</fullName>
    </submittedName>
</protein>
<proteinExistence type="predicted"/>
<name>A0A8S5RCK2_9VIRU</name>
<accession>A0A8S5RCK2</accession>
<reference evidence="1" key="1">
    <citation type="journal article" date="2021" name="Proc. Natl. Acad. Sci. U.S.A.">
        <title>A Catalog of Tens of Thousands of Viruses from Human Metagenomes Reveals Hidden Associations with Chronic Diseases.</title>
        <authorList>
            <person name="Tisza M.J."/>
            <person name="Buck C.B."/>
        </authorList>
    </citation>
    <scope>NUCLEOTIDE SEQUENCE</scope>
    <source>
        <strain evidence="1">CtPYc18</strain>
    </source>
</reference>
<sequence>MNKYLIAAILILSTVLYFSVRKNVRLGQKYDTSMENIKAYDKEMSGLKD</sequence>
<dbReference type="EMBL" id="BK059092">
    <property type="protein sequence ID" value="DAE29063.1"/>
    <property type="molecule type" value="Genomic_DNA"/>
</dbReference>